<evidence type="ECO:0000256" key="2">
    <source>
        <dbReference type="SAM" id="Coils"/>
    </source>
</evidence>
<keyword evidence="4" id="KW-0812">Transmembrane</keyword>
<organism evidence="6 7">
    <name type="scientific">Iningainema tapete BLCC-T55</name>
    <dbReference type="NCBI Taxonomy" id="2748662"/>
    <lineage>
        <taxon>Bacteria</taxon>
        <taxon>Bacillati</taxon>
        <taxon>Cyanobacteriota</taxon>
        <taxon>Cyanophyceae</taxon>
        <taxon>Nostocales</taxon>
        <taxon>Scytonemataceae</taxon>
        <taxon>Iningainema tapete</taxon>
    </lineage>
</organism>
<keyword evidence="4" id="KW-1133">Transmembrane helix</keyword>
<dbReference type="SUPFAM" id="SSF103481">
    <property type="entry name" value="Multidrug resistance efflux transporter EmrE"/>
    <property type="match status" value="1"/>
</dbReference>
<feature type="transmembrane region" description="Helical" evidence="4">
    <location>
        <begin position="442"/>
        <end position="462"/>
    </location>
</feature>
<name>A0A8J6XGX2_9CYAN</name>
<comment type="similarity">
    <text evidence="1">Belongs to the EamA transporter family.</text>
</comment>
<dbReference type="EMBL" id="JACXAE010000048">
    <property type="protein sequence ID" value="MBD2773035.1"/>
    <property type="molecule type" value="Genomic_DNA"/>
</dbReference>
<feature type="transmembrane region" description="Helical" evidence="4">
    <location>
        <begin position="379"/>
        <end position="399"/>
    </location>
</feature>
<dbReference type="RefSeq" id="WP_190828344.1">
    <property type="nucleotide sequence ID" value="NZ_CAWPPI010000048.1"/>
</dbReference>
<dbReference type="GO" id="GO:0016020">
    <property type="term" value="C:membrane"/>
    <property type="evidence" value="ECO:0007669"/>
    <property type="project" value="InterPro"/>
</dbReference>
<feature type="transmembrane region" description="Helical" evidence="4">
    <location>
        <begin position="566"/>
        <end position="584"/>
    </location>
</feature>
<feature type="transmembrane region" description="Helical" evidence="4">
    <location>
        <begin position="301"/>
        <end position="322"/>
    </location>
</feature>
<accession>A0A8J6XGX2</accession>
<feature type="transmembrane region" description="Helical" evidence="4">
    <location>
        <begin position="508"/>
        <end position="529"/>
    </location>
</feature>
<dbReference type="AlphaFoldDB" id="A0A8J6XGX2"/>
<evidence type="ECO:0000259" key="5">
    <source>
        <dbReference type="Pfam" id="PF00892"/>
    </source>
</evidence>
<feature type="transmembrane region" description="Helical" evidence="4">
    <location>
        <begin position="411"/>
        <end position="436"/>
    </location>
</feature>
<feature type="transmembrane region" description="Helical" evidence="4">
    <location>
        <begin position="541"/>
        <end position="560"/>
    </location>
</feature>
<dbReference type="InterPro" id="IPR037185">
    <property type="entry name" value="EmrE-like"/>
</dbReference>
<dbReference type="Pfam" id="PF00892">
    <property type="entry name" value="EamA"/>
    <property type="match status" value="1"/>
</dbReference>
<feature type="transmembrane region" description="Helical" evidence="4">
    <location>
        <begin position="256"/>
        <end position="281"/>
    </location>
</feature>
<evidence type="ECO:0000256" key="3">
    <source>
        <dbReference type="SAM" id="MobiDB-lite"/>
    </source>
</evidence>
<evidence type="ECO:0000313" key="6">
    <source>
        <dbReference type="EMBL" id="MBD2773035.1"/>
    </source>
</evidence>
<dbReference type="Proteomes" id="UP000629098">
    <property type="component" value="Unassembled WGS sequence"/>
</dbReference>
<feature type="region of interest" description="Disordered" evidence="3">
    <location>
        <begin position="212"/>
        <end position="243"/>
    </location>
</feature>
<proteinExistence type="inferred from homology"/>
<feature type="transmembrane region" description="Helical" evidence="4">
    <location>
        <begin position="351"/>
        <end position="373"/>
    </location>
</feature>
<protein>
    <submittedName>
        <fullName evidence="6">EamA family transporter</fullName>
    </submittedName>
</protein>
<feature type="coiled-coil region" evidence="2">
    <location>
        <begin position="39"/>
        <end position="80"/>
    </location>
</feature>
<evidence type="ECO:0000256" key="1">
    <source>
        <dbReference type="ARBA" id="ARBA00007362"/>
    </source>
</evidence>
<keyword evidence="4" id="KW-0472">Membrane</keyword>
<comment type="caution">
    <text evidence="6">The sequence shown here is derived from an EMBL/GenBank/DDBJ whole genome shotgun (WGS) entry which is preliminary data.</text>
</comment>
<evidence type="ECO:0000313" key="7">
    <source>
        <dbReference type="Proteomes" id="UP000629098"/>
    </source>
</evidence>
<feature type="domain" description="EamA" evidence="5">
    <location>
        <begin position="444"/>
        <end position="581"/>
    </location>
</feature>
<sequence length="600" mass="66024">MGRFDHRSQNPRENEPFATAQTAIKAVTEELQIIQRTLLKSMQEDVKRLQMEKMRLVEDIKRLQDEKEHVQQGRQINEQQALVRQLAQVLANHISAQLQSQLENLANQTMQHPSNVGETESGSTAEKLLGAVDDSVTIAYKVLQQDLKNYQSNLSQQLSRMSVQQQQGEVILAELVNRLRATVEQKQESSPIQELEPAEFILSPTIPESSANEEVYLEDTSSQSTPIVTDTTPKEKKSLSSSPRLPGTLNLLSSGLWLIVLSTVISSVYNVAIKVIFHSSIQMFGLFQVERLLTPTLGNSLFIMMLRMLVVVPLMSLLAPILHPRVWQDLQNLLDSVQDSRTGANVTNQRVLILSAISGCFLFLSQVLLYLAIGQFPTGVAIALFYIYPIVSGLLSWMLRQDSSNTVGSTVRLSLYNTSAIAAISFGCLLLLLGSTVLQGNIWLGASSAIGAGIAFAFYVVLTRICAAKLHPVSFTLINFATMLLLSFIGLILPLPATWSFQINRAKLLEIILSALILGVLTLGGYVLNHFGIRKLGAARSAIFGVSVPVLTVIFAGLIIQETLPPLQILGVLLVTLGAASFSYEKMQRANKLSRFTNLS</sequence>
<feature type="compositionally biased region" description="Polar residues" evidence="3">
    <location>
        <begin position="219"/>
        <end position="231"/>
    </location>
</feature>
<keyword evidence="7" id="KW-1185">Reference proteome</keyword>
<reference evidence="6" key="1">
    <citation type="submission" date="2020-09" db="EMBL/GenBank/DDBJ databases">
        <title>Iningainema tapete sp. nov. (Scytonemataceae, Cyanobacteria) from greenhouses in central Florida (USA) produces two types of nodularin with biosynthetic potential for microcystin-LR and anabaenopeptins.</title>
        <authorList>
            <person name="Berthold D.E."/>
            <person name="Lefler F.W."/>
            <person name="Huang I.-S."/>
            <person name="Abdulla H."/>
            <person name="Zimba P.V."/>
            <person name="Laughinghouse H.D. IV."/>
        </authorList>
    </citation>
    <scope>NUCLEOTIDE SEQUENCE</scope>
    <source>
        <strain evidence="6">BLCCT55</strain>
    </source>
</reference>
<gene>
    <name evidence="6" type="ORF">ICL16_13375</name>
</gene>
<feature type="transmembrane region" description="Helical" evidence="4">
    <location>
        <begin position="474"/>
        <end position="496"/>
    </location>
</feature>
<evidence type="ECO:0000256" key="4">
    <source>
        <dbReference type="SAM" id="Phobius"/>
    </source>
</evidence>
<keyword evidence="2" id="KW-0175">Coiled coil</keyword>
<dbReference type="InterPro" id="IPR000620">
    <property type="entry name" value="EamA_dom"/>
</dbReference>